<dbReference type="EMBL" id="DRHL01000115">
    <property type="protein sequence ID" value="HEB13726.1"/>
    <property type="molecule type" value="Genomic_DNA"/>
</dbReference>
<reference evidence="2" key="1">
    <citation type="journal article" date="2020" name="mSystems">
        <title>Genome- and Community-Level Interaction Insights into Carbon Utilization and Element Cycling Functions of Hydrothermarchaeota in Hydrothermal Sediment.</title>
        <authorList>
            <person name="Zhou Z."/>
            <person name="Liu Y."/>
            <person name="Xu W."/>
            <person name="Pan J."/>
            <person name="Luo Z.H."/>
            <person name="Li M."/>
        </authorList>
    </citation>
    <scope>NUCLEOTIDE SEQUENCE [LARGE SCALE GENOMIC DNA]</scope>
    <source>
        <strain evidence="2">HyVt-369</strain>
    </source>
</reference>
<dbReference type="NCBIfam" id="TIGR00305">
    <property type="entry name" value="putative toxin-antitoxin system toxin component, PIN family"/>
    <property type="match status" value="1"/>
</dbReference>
<dbReference type="InterPro" id="IPR002850">
    <property type="entry name" value="PIN_toxin-like"/>
</dbReference>
<dbReference type="SUPFAM" id="SSF88723">
    <property type="entry name" value="PIN domain-like"/>
    <property type="match status" value="1"/>
</dbReference>
<protein>
    <submittedName>
        <fullName evidence="2">Toxin-antitoxin system toxin component, PIN family</fullName>
    </submittedName>
</protein>
<evidence type="ECO:0000313" key="2">
    <source>
        <dbReference type="EMBL" id="HEB13726.1"/>
    </source>
</evidence>
<dbReference type="PANTHER" id="PTHR34610:SF3">
    <property type="entry name" value="SSL7007 PROTEIN"/>
    <property type="match status" value="1"/>
</dbReference>
<gene>
    <name evidence="2" type="ORF">ENI13_01965</name>
</gene>
<dbReference type="AlphaFoldDB" id="A0A7C1NM06"/>
<dbReference type="InterPro" id="IPR029060">
    <property type="entry name" value="PIN-like_dom_sf"/>
</dbReference>
<sequence>MKVVLDTNVVVSGLISPFGAPGEIVRMVASGALELCYDARVLSEYRSVLLRRKFSFDKAHVEDLLDQIEACGHVITGKLLTERLSDPDDEPFLEIALGVKPQKTKSKVERKS</sequence>
<dbReference type="InterPro" id="IPR002716">
    <property type="entry name" value="PIN_dom"/>
</dbReference>
<name>A0A7C1NM06_UNCC3</name>
<dbReference type="Proteomes" id="UP000885695">
    <property type="component" value="Unassembled WGS sequence"/>
</dbReference>
<dbReference type="PANTHER" id="PTHR34610">
    <property type="entry name" value="SSL7007 PROTEIN"/>
    <property type="match status" value="1"/>
</dbReference>
<proteinExistence type="predicted"/>
<organism evidence="2">
    <name type="scientific">candidate division CPR3 bacterium</name>
    <dbReference type="NCBI Taxonomy" id="2268181"/>
    <lineage>
        <taxon>Bacteria</taxon>
        <taxon>Bacteria division CPR3</taxon>
    </lineage>
</organism>
<dbReference type="Pfam" id="PF13470">
    <property type="entry name" value="PIN_3"/>
    <property type="match status" value="1"/>
</dbReference>
<comment type="caution">
    <text evidence="2">The sequence shown here is derived from an EMBL/GenBank/DDBJ whole genome shotgun (WGS) entry which is preliminary data.</text>
</comment>
<evidence type="ECO:0000259" key="1">
    <source>
        <dbReference type="Pfam" id="PF13470"/>
    </source>
</evidence>
<feature type="domain" description="PIN" evidence="1">
    <location>
        <begin position="2"/>
        <end position="98"/>
    </location>
</feature>
<accession>A0A7C1NM06</accession>